<dbReference type="KEGG" id="olu:OSTLU_32894"/>
<keyword evidence="20" id="KW-1185">Reference proteome</keyword>
<dbReference type="RefSeq" id="XP_001419051.1">
    <property type="nucleotide sequence ID" value="XM_001419014.1"/>
</dbReference>
<dbReference type="Pfam" id="PF06733">
    <property type="entry name" value="DEAD_2"/>
    <property type="match status" value="1"/>
</dbReference>
<evidence type="ECO:0000256" key="4">
    <source>
        <dbReference type="ARBA" id="ARBA00022485"/>
    </source>
</evidence>
<evidence type="ECO:0000256" key="14">
    <source>
        <dbReference type="ARBA" id="ARBA00023235"/>
    </source>
</evidence>
<dbReference type="InterPro" id="IPR027417">
    <property type="entry name" value="P-loop_NTPase"/>
</dbReference>
<keyword evidence="7" id="KW-0227">DNA damage</keyword>
<feature type="compositionally biased region" description="Basic and acidic residues" evidence="17">
    <location>
        <begin position="1"/>
        <end position="23"/>
    </location>
</feature>
<dbReference type="SMART" id="SM00487">
    <property type="entry name" value="DEXDc"/>
    <property type="match status" value="1"/>
</dbReference>
<keyword evidence="11" id="KW-0408">Iron</keyword>
<evidence type="ECO:0000256" key="5">
    <source>
        <dbReference type="ARBA" id="ARBA00022723"/>
    </source>
</evidence>
<keyword evidence="4" id="KW-0004">4Fe-4S</keyword>
<evidence type="ECO:0000256" key="17">
    <source>
        <dbReference type="SAM" id="MobiDB-lite"/>
    </source>
</evidence>
<evidence type="ECO:0000256" key="10">
    <source>
        <dbReference type="ARBA" id="ARBA00022840"/>
    </source>
</evidence>
<dbReference type="SUPFAM" id="SSF52540">
    <property type="entry name" value="P-loop containing nucleoside triphosphate hydrolases"/>
    <property type="match status" value="1"/>
</dbReference>
<dbReference type="HOGENOM" id="CLU_006515_1_0_1"/>
<evidence type="ECO:0000256" key="13">
    <source>
        <dbReference type="ARBA" id="ARBA00023204"/>
    </source>
</evidence>
<evidence type="ECO:0000256" key="6">
    <source>
        <dbReference type="ARBA" id="ARBA00022741"/>
    </source>
</evidence>
<dbReference type="Gramene" id="ABO97344">
    <property type="protein sequence ID" value="ABO97344"/>
    <property type="gene ID" value="OSTLU_32894"/>
</dbReference>
<feature type="domain" description="Helicase ATP-binding" evidence="18">
    <location>
        <begin position="39"/>
        <end position="328"/>
    </location>
</feature>
<dbReference type="SMART" id="SM00488">
    <property type="entry name" value="DEXDc2"/>
    <property type="match status" value="1"/>
</dbReference>
<keyword evidence="8" id="KW-0378">Hydrolase</keyword>
<keyword evidence="10" id="KW-0067">ATP-binding</keyword>
<dbReference type="GO" id="GO:0003678">
    <property type="term" value="F:DNA helicase activity"/>
    <property type="evidence" value="ECO:0007669"/>
    <property type="project" value="InterPro"/>
</dbReference>
<dbReference type="GO" id="GO:0006289">
    <property type="term" value="P:nucleotide-excision repair"/>
    <property type="evidence" value="ECO:0007669"/>
    <property type="project" value="TreeGrafter"/>
</dbReference>
<keyword evidence="15" id="KW-0539">Nucleus</keyword>
<dbReference type="InterPro" id="IPR006555">
    <property type="entry name" value="ATP-dep_Helicase_C"/>
</dbReference>
<dbReference type="InterPro" id="IPR014001">
    <property type="entry name" value="Helicase_ATP-bd"/>
</dbReference>
<dbReference type="GO" id="GO:0016818">
    <property type="term" value="F:hydrolase activity, acting on acid anhydrides, in phosphorus-containing anhydrides"/>
    <property type="evidence" value="ECO:0007669"/>
    <property type="project" value="InterPro"/>
</dbReference>
<dbReference type="EMBL" id="CP000588">
    <property type="protein sequence ID" value="ABO97344.1"/>
    <property type="molecule type" value="Genomic_DNA"/>
</dbReference>
<keyword evidence="9" id="KW-0347">Helicase</keyword>
<dbReference type="GO" id="GO:0003677">
    <property type="term" value="F:DNA binding"/>
    <property type="evidence" value="ECO:0007669"/>
    <property type="project" value="InterPro"/>
</dbReference>
<dbReference type="GO" id="GO:0051539">
    <property type="term" value="F:4 iron, 4 sulfur cluster binding"/>
    <property type="evidence" value="ECO:0007669"/>
    <property type="project" value="UniProtKB-KW"/>
</dbReference>
<evidence type="ECO:0000256" key="11">
    <source>
        <dbReference type="ARBA" id="ARBA00023004"/>
    </source>
</evidence>
<dbReference type="Gene3D" id="3.40.50.300">
    <property type="entry name" value="P-loop containing nucleotide triphosphate hydrolases"/>
    <property type="match status" value="2"/>
</dbReference>
<dbReference type="PANTHER" id="PTHR11472">
    <property type="entry name" value="DNA REPAIR DEAD HELICASE RAD3/XP-D SUBFAMILY MEMBER"/>
    <property type="match status" value="1"/>
</dbReference>
<dbReference type="CDD" id="cd18788">
    <property type="entry name" value="SF2_C_XPD"/>
    <property type="match status" value="1"/>
</dbReference>
<keyword evidence="5" id="KW-0479">Metal-binding</keyword>
<evidence type="ECO:0000256" key="2">
    <source>
        <dbReference type="ARBA" id="ARBA00004123"/>
    </source>
</evidence>
<dbReference type="InterPro" id="IPR014013">
    <property type="entry name" value="Helic_SF1/SF2_ATP-bd_DinG/Rad3"/>
</dbReference>
<name>A4S0W9_OSTLU</name>
<dbReference type="OrthoDB" id="497061at2759"/>
<accession>A4S0W9</accession>
<dbReference type="FunFam" id="3.40.50.300:FF:000731">
    <property type="entry name" value="Fanconi anemia group J protein homolog"/>
    <property type="match status" value="1"/>
</dbReference>
<dbReference type="SMART" id="SM00491">
    <property type="entry name" value="HELICc2"/>
    <property type="match status" value="1"/>
</dbReference>
<evidence type="ECO:0000313" key="20">
    <source>
        <dbReference type="Proteomes" id="UP000001568"/>
    </source>
</evidence>
<evidence type="ECO:0000256" key="12">
    <source>
        <dbReference type="ARBA" id="ARBA00023014"/>
    </source>
</evidence>
<dbReference type="InterPro" id="IPR010614">
    <property type="entry name" value="RAD3-like_helicase_DEAD"/>
</dbReference>
<dbReference type="PANTHER" id="PTHR11472:SF47">
    <property type="entry name" value="FANCONI ANEMIA GROUP J PROTEIN"/>
    <property type="match status" value="1"/>
</dbReference>
<evidence type="ECO:0000256" key="15">
    <source>
        <dbReference type="ARBA" id="ARBA00023242"/>
    </source>
</evidence>
<evidence type="ECO:0000256" key="16">
    <source>
        <dbReference type="ARBA" id="ARBA00082714"/>
    </source>
</evidence>
<comment type="cofactor">
    <cofactor evidence="1">
        <name>[4Fe-4S] cluster</name>
        <dbReference type="ChEBI" id="CHEBI:49883"/>
    </cofactor>
</comment>
<evidence type="ECO:0000256" key="7">
    <source>
        <dbReference type="ARBA" id="ARBA00022763"/>
    </source>
</evidence>
<dbReference type="GO" id="GO:1990918">
    <property type="term" value="P:double-strand break repair involved in meiotic recombination"/>
    <property type="evidence" value="ECO:0007669"/>
    <property type="project" value="TreeGrafter"/>
</dbReference>
<evidence type="ECO:0000313" key="19">
    <source>
        <dbReference type="EMBL" id="ABO97344.1"/>
    </source>
</evidence>
<dbReference type="NCBIfam" id="TIGR00604">
    <property type="entry name" value="rad3"/>
    <property type="match status" value="1"/>
</dbReference>
<reference evidence="19 20" key="1">
    <citation type="journal article" date="2007" name="Proc. Natl. Acad. Sci. U.S.A.">
        <title>The tiny eukaryote Ostreococcus provides genomic insights into the paradox of plankton speciation.</title>
        <authorList>
            <person name="Palenik B."/>
            <person name="Grimwood J."/>
            <person name="Aerts A."/>
            <person name="Rouze P."/>
            <person name="Salamov A."/>
            <person name="Putnam N."/>
            <person name="Dupont C."/>
            <person name="Jorgensen R."/>
            <person name="Derelle E."/>
            <person name="Rombauts S."/>
            <person name="Zhou K."/>
            <person name="Otillar R."/>
            <person name="Merchant S.S."/>
            <person name="Podell S."/>
            <person name="Gaasterland T."/>
            <person name="Napoli C."/>
            <person name="Gendler K."/>
            <person name="Manuell A."/>
            <person name="Tai V."/>
            <person name="Vallon O."/>
            <person name="Piganeau G."/>
            <person name="Jancek S."/>
            <person name="Heijde M."/>
            <person name="Jabbari K."/>
            <person name="Bowler C."/>
            <person name="Lohr M."/>
            <person name="Robbens S."/>
            <person name="Werner G."/>
            <person name="Dubchak I."/>
            <person name="Pazour G.J."/>
            <person name="Ren Q."/>
            <person name="Paulsen I."/>
            <person name="Delwiche C."/>
            <person name="Schmutz J."/>
            <person name="Rokhsar D."/>
            <person name="Van de Peer Y."/>
            <person name="Moreau H."/>
            <person name="Grigoriev I.V."/>
        </authorList>
    </citation>
    <scope>NUCLEOTIDE SEQUENCE [LARGE SCALE GENOMIC DNA]</scope>
    <source>
        <strain evidence="19 20">CCE9901</strain>
    </source>
</reference>
<gene>
    <name evidence="19" type="ORF">OSTLU_32894</name>
</gene>
<feature type="region of interest" description="Disordered" evidence="17">
    <location>
        <begin position="97"/>
        <end position="129"/>
    </location>
</feature>
<dbReference type="STRING" id="436017.A4S0W9"/>
<organism evidence="19 20">
    <name type="scientific">Ostreococcus lucimarinus (strain CCE9901)</name>
    <dbReference type="NCBI Taxonomy" id="436017"/>
    <lineage>
        <taxon>Eukaryota</taxon>
        <taxon>Viridiplantae</taxon>
        <taxon>Chlorophyta</taxon>
        <taxon>Mamiellophyceae</taxon>
        <taxon>Mamiellales</taxon>
        <taxon>Bathycoccaceae</taxon>
        <taxon>Ostreococcus</taxon>
    </lineage>
</organism>
<evidence type="ECO:0000256" key="3">
    <source>
        <dbReference type="ARBA" id="ARBA00008792"/>
    </source>
</evidence>
<evidence type="ECO:0000256" key="8">
    <source>
        <dbReference type="ARBA" id="ARBA00022801"/>
    </source>
</evidence>
<dbReference type="PROSITE" id="PS51193">
    <property type="entry name" value="HELICASE_ATP_BIND_2"/>
    <property type="match status" value="1"/>
</dbReference>
<keyword evidence="12" id="KW-0411">Iron-sulfur</keyword>
<feature type="compositionally biased region" description="Polar residues" evidence="17">
    <location>
        <begin position="825"/>
        <end position="841"/>
    </location>
</feature>
<dbReference type="InterPro" id="IPR045028">
    <property type="entry name" value="DinG/Rad3-like"/>
</dbReference>
<dbReference type="GO" id="GO:0005634">
    <property type="term" value="C:nucleus"/>
    <property type="evidence" value="ECO:0007669"/>
    <property type="project" value="UniProtKB-SubCell"/>
</dbReference>
<feature type="compositionally biased region" description="Polar residues" evidence="17">
    <location>
        <begin position="24"/>
        <end position="34"/>
    </location>
</feature>
<keyword evidence="13" id="KW-0234">DNA repair</keyword>
<evidence type="ECO:0000256" key="9">
    <source>
        <dbReference type="ARBA" id="ARBA00022806"/>
    </source>
</evidence>
<dbReference type="AlphaFoldDB" id="A4S0W9"/>
<dbReference type="Pfam" id="PF13307">
    <property type="entry name" value="Helicase_C_2"/>
    <property type="match status" value="1"/>
</dbReference>
<keyword evidence="14" id="KW-0413">Isomerase</keyword>
<comment type="subcellular location">
    <subcellularLocation>
        <location evidence="2">Nucleus</location>
    </subcellularLocation>
</comment>
<dbReference type="GO" id="GO:0005524">
    <property type="term" value="F:ATP binding"/>
    <property type="evidence" value="ECO:0007669"/>
    <property type="project" value="UniProtKB-KW"/>
</dbReference>
<sequence length="1067" mass="117443">MSHLERAHDARATADTDDGRRASSDPSPSTQSAWKRTIASCEVRFPLTPYKSQVQVMSAVVRAARRGTCALVESPTGSGKTLALLCAALAWSESESERREDVGVDDDEDGEEDEARKRETKRIGNGKPPKIYYATRTHAQIAQIVGELSRTAYKPHTVVLASREHYCVNKSARKGGDVNAECRRLMDAGAAGGDGKGCFYSGQGASKLASLAKNHPDALDIEDLVKMGTSKKGCPYFASKIMAESAELIFCPYNYLLDPRTRSAMDIDIEGSLIIFDEAHNIEDTAREAASEEIILDDVANAIDRLSEMRRRATANVSECELVLRSMKGVYDWFIGFCDEKSPSYGLKQAQEALSAMVRGEQILQTLAEAGLTEESVLEVMRALGVITKYNQENKDPKERVAGSVFNTCEKVLNPIKFLLSRGEVTARDYKIVFTKTRESDRVVSTQRVNSELNRLPVEELVKINFWALNPALAFRELVSENGGARSVVLTSGTLAPLNSFASELGVPFPIRMEAPHCVDMDRQVWGGIVAAGPSNIALNAGYKSRGDTSFQDELGACLRDVAKVTPHGLLMFFPSYSLLETIVRRWRETGLLRAIEQASGKKIFQEPGKSCSYGKKPVTLETVLEKYYSAVATSVKAAKHPYAPAPANAKCRGAILFAVCRGKISEGIDFADANARAVICVGIPYPNIKDALVAAKRSYNEEGAHRGLLSGSKWYDQQAFRALNQAVGRCLRHRHDHGAIMLVDSRFNNSNIQALPKWLRPAMQKSASRFGDQVKSLENFFVSHAENPPSDDAPASKTGDQRKNSKRARVSIVATSPRKAMRNTPITSFFQKASTSNATHSDPLMRDIEQPSKKTKDDQIGDYEAPVFTDDDELDVDIDALMADNHELSPEANVAQVLDGVEWEDWEDDDDLMAQAVQATQTAHTMSKVESTTPTEQVLDVVSPLKQRAKKVCGDDSVCAKCGNTRYSQIDTENDDRIALQSQYLDCVLQTKANDIHEFAVVEMRGGCCASPPSETVEFDRDLRVAFSRVNSCDGDRLIGLRVEATNAMYAHLCDRVLLRQHDARA</sequence>
<dbReference type="InterPro" id="IPR013020">
    <property type="entry name" value="Rad3/Chl1-like"/>
</dbReference>
<evidence type="ECO:0000259" key="18">
    <source>
        <dbReference type="PROSITE" id="PS51193"/>
    </source>
</evidence>
<comment type="similarity">
    <text evidence="3">Belongs to the DEAD box helicase family. DEAH subfamily.</text>
</comment>
<protein>
    <recommendedName>
        <fullName evidence="16">DNA 5'-3' helicase FANCJ</fullName>
    </recommendedName>
</protein>
<proteinExistence type="inferred from homology"/>
<feature type="region of interest" description="Disordered" evidence="17">
    <location>
        <begin position="785"/>
        <end position="845"/>
    </location>
</feature>
<dbReference type="GO" id="GO:0046872">
    <property type="term" value="F:metal ion binding"/>
    <property type="evidence" value="ECO:0007669"/>
    <property type="project" value="UniProtKB-KW"/>
</dbReference>
<evidence type="ECO:0000256" key="1">
    <source>
        <dbReference type="ARBA" id="ARBA00001966"/>
    </source>
</evidence>
<dbReference type="InterPro" id="IPR006554">
    <property type="entry name" value="Helicase-like_DEXD_c2"/>
</dbReference>
<feature type="compositionally biased region" description="Acidic residues" evidence="17">
    <location>
        <begin position="103"/>
        <end position="113"/>
    </location>
</feature>
<dbReference type="eggNOG" id="KOG1132">
    <property type="taxonomic scope" value="Eukaryota"/>
</dbReference>
<dbReference type="GeneID" id="5003237"/>
<feature type="region of interest" description="Disordered" evidence="17">
    <location>
        <begin position="1"/>
        <end position="34"/>
    </location>
</feature>
<dbReference type="OMA" id="FSNDNAR"/>
<dbReference type="Proteomes" id="UP000001568">
    <property type="component" value="Chromosome 8"/>
</dbReference>
<keyword evidence="6" id="KW-0547">Nucleotide-binding</keyword>